<reference evidence="2" key="1">
    <citation type="submission" date="2021-03" db="EMBL/GenBank/DDBJ databases">
        <title>Draft genome sequence of rust myrtle Austropuccinia psidii MF-1, a brazilian biotype.</title>
        <authorList>
            <person name="Quecine M.C."/>
            <person name="Pachon D.M.R."/>
            <person name="Bonatelli M.L."/>
            <person name="Correr F.H."/>
            <person name="Franceschini L.M."/>
            <person name="Leite T.F."/>
            <person name="Margarido G.R.A."/>
            <person name="Almeida C.A."/>
            <person name="Ferrarezi J.A."/>
            <person name="Labate C.A."/>
        </authorList>
    </citation>
    <scope>NUCLEOTIDE SEQUENCE</scope>
    <source>
        <strain evidence="2">MF-1</strain>
    </source>
</reference>
<sequence length="160" mass="18585">MKNCGMNANEMESGDFTQEKSQDNNDLTNKNNWNRCGDNEGENGHSDMEEEGQPNDNTQGTDAERNQPGPLIIGQNTHAYGRRNQCRSISQYLSISFASTRHDWGFLTNMNNNMQGMLCPLMMMMQQNQERAEERDSHQMERDEEKCLQEEFRHMEDESH</sequence>
<dbReference type="EMBL" id="AVOT02050004">
    <property type="protein sequence ID" value="MBW0545126.1"/>
    <property type="molecule type" value="Genomic_DNA"/>
</dbReference>
<keyword evidence="3" id="KW-1185">Reference proteome</keyword>
<feature type="compositionally biased region" description="Basic and acidic residues" evidence="1">
    <location>
        <begin position="130"/>
        <end position="160"/>
    </location>
</feature>
<accession>A0A9Q3IJ61</accession>
<feature type="compositionally biased region" description="Low complexity" evidence="1">
    <location>
        <begin position="24"/>
        <end position="34"/>
    </location>
</feature>
<feature type="region of interest" description="Disordered" evidence="1">
    <location>
        <begin position="1"/>
        <end position="75"/>
    </location>
</feature>
<dbReference type="AlphaFoldDB" id="A0A9Q3IJ61"/>
<evidence type="ECO:0000256" key="1">
    <source>
        <dbReference type="SAM" id="MobiDB-lite"/>
    </source>
</evidence>
<organism evidence="2 3">
    <name type="scientific">Austropuccinia psidii MF-1</name>
    <dbReference type="NCBI Taxonomy" id="1389203"/>
    <lineage>
        <taxon>Eukaryota</taxon>
        <taxon>Fungi</taxon>
        <taxon>Dikarya</taxon>
        <taxon>Basidiomycota</taxon>
        <taxon>Pucciniomycotina</taxon>
        <taxon>Pucciniomycetes</taxon>
        <taxon>Pucciniales</taxon>
        <taxon>Sphaerophragmiaceae</taxon>
        <taxon>Austropuccinia</taxon>
    </lineage>
</organism>
<gene>
    <name evidence="2" type="ORF">O181_084841</name>
</gene>
<name>A0A9Q3IJ61_9BASI</name>
<feature type="region of interest" description="Disordered" evidence="1">
    <location>
        <begin position="129"/>
        <end position="160"/>
    </location>
</feature>
<evidence type="ECO:0000313" key="3">
    <source>
        <dbReference type="Proteomes" id="UP000765509"/>
    </source>
</evidence>
<proteinExistence type="predicted"/>
<protein>
    <submittedName>
        <fullName evidence="2">Uncharacterized protein</fullName>
    </submittedName>
</protein>
<evidence type="ECO:0000313" key="2">
    <source>
        <dbReference type="EMBL" id="MBW0545126.1"/>
    </source>
</evidence>
<dbReference type="Proteomes" id="UP000765509">
    <property type="component" value="Unassembled WGS sequence"/>
</dbReference>
<comment type="caution">
    <text evidence="2">The sequence shown here is derived from an EMBL/GenBank/DDBJ whole genome shotgun (WGS) entry which is preliminary data.</text>
</comment>